<evidence type="ECO:0000259" key="1">
    <source>
        <dbReference type="Pfam" id="PF00382"/>
    </source>
</evidence>
<dbReference type="Proteomes" id="UP000799778">
    <property type="component" value="Unassembled WGS sequence"/>
</dbReference>
<gene>
    <name evidence="2" type="ORF">BU24DRAFT_479574</name>
</gene>
<evidence type="ECO:0000313" key="3">
    <source>
        <dbReference type="Proteomes" id="UP000799778"/>
    </source>
</evidence>
<dbReference type="AlphaFoldDB" id="A0A6A5XZ69"/>
<dbReference type="Gene3D" id="1.10.472.10">
    <property type="entry name" value="Cyclin-like"/>
    <property type="match status" value="1"/>
</dbReference>
<dbReference type="InterPro" id="IPR013150">
    <property type="entry name" value="TFIIB_cyclin"/>
</dbReference>
<dbReference type="SUPFAM" id="SSF47954">
    <property type="entry name" value="Cyclin-like"/>
    <property type="match status" value="1"/>
</dbReference>
<dbReference type="CDD" id="cd00043">
    <property type="entry name" value="CYCLIN_SF"/>
    <property type="match status" value="1"/>
</dbReference>
<accession>A0A6A5XZ69</accession>
<proteinExistence type="predicted"/>
<name>A0A6A5XZ69_9PLEO</name>
<dbReference type="EMBL" id="ML978068">
    <property type="protein sequence ID" value="KAF2018193.1"/>
    <property type="molecule type" value="Genomic_DNA"/>
</dbReference>
<organism evidence="2 3">
    <name type="scientific">Aaosphaeria arxii CBS 175.79</name>
    <dbReference type="NCBI Taxonomy" id="1450172"/>
    <lineage>
        <taxon>Eukaryota</taxon>
        <taxon>Fungi</taxon>
        <taxon>Dikarya</taxon>
        <taxon>Ascomycota</taxon>
        <taxon>Pezizomycotina</taxon>
        <taxon>Dothideomycetes</taxon>
        <taxon>Pleosporomycetidae</taxon>
        <taxon>Pleosporales</taxon>
        <taxon>Pleosporales incertae sedis</taxon>
        <taxon>Aaosphaeria</taxon>
    </lineage>
</organism>
<dbReference type="RefSeq" id="XP_033386532.1">
    <property type="nucleotide sequence ID" value="XM_033533079.1"/>
</dbReference>
<dbReference type="GO" id="GO:0017025">
    <property type="term" value="F:TBP-class protein binding"/>
    <property type="evidence" value="ECO:0007669"/>
    <property type="project" value="InterPro"/>
</dbReference>
<dbReference type="InterPro" id="IPR036915">
    <property type="entry name" value="Cyclin-like_sf"/>
</dbReference>
<keyword evidence="3" id="KW-1185">Reference proteome</keyword>
<dbReference type="GeneID" id="54290476"/>
<feature type="domain" description="Transcription factor TFIIB cyclin-like" evidence="1">
    <location>
        <begin position="36"/>
        <end position="98"/>
    </location>
</feature>
<evidence type="ECO:0000313" key="2">
    <source>
        <dbReference type="EMBL" id="KAF2018193.1"/>
    </source>
</evidence>
<protein>
    <recommendedName>
        <fullName evidence="1">Transcription factor TFIIB cyclin-like domain-containing protein</fullName>
    </recommendedName>
</protein>
<dbReference type="Pfam" id="PF00382">
    <property type="entry name" value="TFIIB"/>
    <property type="match status" value="1"/>
</dbReference>
<reference evidence="2" key="1">
    <citation type="journal article" date="2020" name="Stud. Mycol.">
        <title>101 Dothideomycetes genomes: a test case for predicting lifestyles and emergence of pathogens.</title>
        <authorList>
            <person name="Haridas S."/>
            <person name="Albert R."/>
            <person name="Binder M."/>
            <person name="Bloem J."/>
            <person name="Labutti K."/>
            <person name="Salamov A."/>
            <person name="Andreopoulos B."/>
            <person name="Baker S."/>
            <person name="Barry K."/>
            <person name="Bills G."/>
            <person name="Bluhm B."/>
            <person name="Cannon C."/>
            <person name="Castanera R."/>
            <person name="Culley D."/>
            <person name="Daum C."/>
            <person name="Ezra D."/>
            <person name="Gonzalez J."/>
            <person name="Henrissat B."/>
            <person name="Kuo A."/>
            <person name="Liang C."/>
            <person name="Lipzen A."/>
            <person name="Lutzoni F."/>
            <person name="Magnuson J."/>
            <person name="Mondo S."/>
            <person name="Nolan M."/>
            <person name="Ohm R."/>
            <person name="Pangilinan J."/>
            <person name="Park H.-J."/>
            <person name="Ramirez L."/>
            <person name="Alfaro M."/>
            <person name="Sun H."/>
            <person name="Tritt A."/>
            <person name="Yoshinaga Y."/>
            <person name="Zwiers L.-H."/>
            <person name="Turgeon B."/>
            <person name="Goodwin S."/>
            <person name="Spatafora J."/>
            <person name="Crous P."/>
            <person name="Grigoriev I."/>
        </authorList>
    </citation>
    <scope>NUCLEOTIDE SEQUENCE</scope>
    <source>
        <strain evidence="2">CBS 175.79</strain>
    </source>
</reference>
<sequence length="114" mass="13432">METYANDELNPLDSPFLRDVVQAACEKRGWSIYNTYVAIQLAKFIENTREMVGKLPRTIAGVCLLTVAVRLNTHETLREIAYCVGITWQTVQKRYNEYHYLWDQFPWEDFPPQE</sequence>